<dbReference type="InterPro" id="IPR046342">
    <property type="entry name" value="CBS_dom_sf"/>
</dbReference>
<feature type="compositionally biased region" description="Basic and acidic residues" evidence="2">
    <location>
        <begin position="416"/>
        <end position="426"/>
    </location>
</feature>
<dbReference type="Pfam" id="PF26205">
    <property type="entry name" value="SH3_actinomycetes"/>
    <property type="match status" value="1"/>
</dbReference>
<evidence type="ECO:0000313" key="5">
    <source>
        <dbReference type="Proteomes" id="UP001501195"/>
    </source>
</evidence>
<dbReference type="Gene3D" id="3.10.580.10">
    <property type="entry name" value="CBS-domain"/>
    <property type="match status" value="1"/>
</dbReference>
<evidence type="ECO:0000259" key="3">
    <source>
        <dbReference type="PROSITE" id="PS51371"/>
    </source>
</evidence>
<dbReference type="InterPro" id="IPR000644">
    <property type="entry name" value="CBS_dom"/>
</dbReference>
<evidence type="ECO:0000256" key="1">
    <source>
        <dbReference type="PROSITE-ProRule" id="PRU00703"/>
    </source>
</evidence>
<feature type="region of interest" description="Disordered" evidence="2">
    <location>
        <begin position="405"/>
        <end position="447"/>
    </location>
</feature>
<dbReference type="Pfam" id="PF05239">
    <property type="entry name" value="PRC"/>
    <property type="match status" value="1"/>
</dbReference>
<dbReference type="InterPro" id="IPR038076">
    <property type="entry name" value="MgtE_N_sf"/>
</dbReference>
<organism evidence="4 5">
    <name type="scientific">Kineococcus glutinatus</name>
    <dbReference type="NCBI Taxonomy" id="1070872"/>
    <lineage>
        <taxon>Bacteria</taxon>
        <taxon>Bacillati</taxon>
        <taxon>Actinomycetota</taxon>
        <taxon>Actinomycetes</taxon>
        <taxon>Kineosporiales</taxon>
        <taxon>Kineosporiaceae</taxon>
        <taxon>Kineococcus</taxon>
    </lineage>
</organism>
<evidence type="ECO:0000313" key="4">
    <source>
        <dbReference type="EMBL" id="GAA4972367.1"/>
    </source>
</evidence>
<keyword evidence="5" id="KW-1185">Reference proteome</keyword>
<dbReference type="InterPro" id="IPR006668">
    <property type="entry name" value="Mg_transptr_MgtE_intracell_dom"/>
</dbReference>
<dbReference type="Gene3D" id="1.25.60.10">
    <property type="entry name" value="MgtE N-terminal domain-like"/>
    <property type="match status" value="1"/>
</dbReference>
<protein>
    <submittedName>
        <fullName evidence="4">CBS domain-containing protein</fullName>
    </submittedName>
</protein>
<feature type="compositionally biased region" description="Acidic residues" evidence="2">
    <location>
        <begin position="406"/>
        <end position="415"/>
    </location>
</feature>
<gene>
    <name evidence="4" type="ORF">GCM10023225_12420</name>
</gene>
<dbReference type="CDD" id="cd04606">
    <property type="entry name" value="CBS_pair_Mg_transporter"/>
    <property type="match status" value="1"/>
</dbReference>
<dbReference type="SUPFAM" id="SSF54631">
    <property type="entry name" value="CBS-domain pair"/>
    <property type="match status" value="1"/>
</dbReference>
<dbReference type="InterPro" id="IPR058838">
    <property type="entry name" value="SH3_actinomycetes"/>
</dbReference>
<dbReference type="SUPFAM" id="SSF50346">
    <property type="entry name" value="PRC-barrel domain"/>
    <property type="match status" value="1"/>
</dbReference>
<dbReference type="PANTHER" id="PTHR43773">
    <property type="entry name" value="MAGNESIUM TRANSPORTER MGTE"/>
    <property type="match status" value="1"/>
</dbReference>
<accession>A0ABP9HK04</accession>
<dbReference type="PROSITE" id="PS51371">
    <property type="entry name" value="CBS"/>
    <property type="match status" value="1"/>
</dbReference>
<dbReference type="Proteomes" id="UP001501195">
    <property type="component" value="Unassembled WGS sequence"/>
</dbReference>
<dbReference type="SUPFAM" id="SSF158791">
    <property type="entry name" value="MgtE N-terminal domain-like"/>
    <property type="match status" value="1"/>
</dbReference>
<dbReference type="SMART" id="SM00924">
    <property type="entry name" value="MgtE_N"/>
    <property type="match status" value="1"/>
</dbReference>
<dbReference type="Pfam" id="PF03448">
    <property type="entry name" value="MgtE_N"/>
    <property type="match status" value="1"/>
</dbReference>
<dbReference type="PANTHER" id="PTHR43773:SF1">
    <property type="entry name" value="MAGNESIUM TRANSPORTER MGTE"/>
    <property type="match status" value="1"/>
</dbReference>
<dbReference type="InterPro" id="IPR027275">
    <property type="entry name" value="PRC-brl_dom"/>
</dbReference>
<dbReference type="EMBL" id="BAABIL010000163">
    <property type="protein sequence ID" value="GAA4972367.1"/>
    <property type="molecule type" value="Genomic_DNA"/>
</dbReference>
<keyword evidence="1" id="KW-0129">CBS domain</keyword>
<dbReference type="InterPro" id="IPR011033">
    <property type="entry name" value="PRC_barrel-like_sf"/>
</dbReference>
<evidence type="ECO:0000256" key="2">
    <source>
        <dbReference type="SAM" id="MobiDB-lite"/>
    </source>
</evidence>
<sequence length="447" mass="48702">MFVARLAGTAVFDPQGDQVGRVRDVVASVRPGRQPDRVIGLVVEVPGRRRVFVPMTRVTSIDAGQVITTGLVNMRRFEQRPTEILLIGELLDRTVTLLDGSGPATVEDLGIEPVRAREWRLTKVFVRRGQSHRGIGGRLRRRGETFVVDADAVSGMASPSADQGATNLLAAFEELKAADLADVIHELTAKRRNEVAAALDDERLADVLEELPEDDQVAILSHLEGDRAAHVLEAMQPDDAADLLSELPAEQAERLLALMEPDDADPVRRLLAYDERTAGGLMTTDPVLLGPEATIAEALAHLRRQELTPTLAAAVYVCRPPLETPTGRFLGMAHIQRLLREAPHIAVGQVIDKDIEPLGAEATLQQVTRHLATYNLVSAPVVDEGGHLLGAVTVDDVLDHLLPDDWRDEDEDEELLQERPPGRDGARVAPSPARGVVRSVRREVGRG</sequence>
<name>A0ABP9HK04_9ACTN</name>
<feature type="domain" description="CBS" evidence="3">
    <location>
        <begin position="351"/>
        <end position="409"/>
    </location>
</feature>
<dbReference type="Pfam" id="PF00571">
    <property type="entry name" value="CBS"/>
    <property type="match status" value="2"/>
</dbReference>
<reference evidence="5" key="1">
    <citation type="journal article" date="2019" name="Int. J. Syst. Evol. Microbiol.">
        <title>The Global Catalogue of Microorganisms (GCM) 10K type strain sequencing project: providing services to taxonomists for standard genome sequencing and annotation.</title>
        <authorList>
            <consortium name="The Broad Institute Genomics Platform"/>
            <consortium name="The Broad Institute Genome Sequencing Center for Infectious Disease"/>
            <person name="Wu L."/>
            <person name="Ma J."/>
        </authorList>
    </citation>
    <scope>NUCLEOTIDE SEQUENCE [LARGE SCALE GENOMIC DNA]</scope>
    <source>
        <strain evidence="5">JCM 18126</strain>
    </source>
</reference>
<comment type="caution">
    <text evidence="4">The sequence shown here is derived from an EMBL/GenBank/DDBJ whole genome shotgun (WGS) entry which is preliminary data.</text>
</comment>
<proteinExistence type="predicted"/>
<dbReference type="InterPro" id="IPR006669">
    <property type="entry name" value="MgtE_transporter"/>
</dbReference>